<comment type="caution">
    <text evidence="1">The sequence shown here is derived from an EMBL/GenBank/DDBJ whole genome shotgun (WGS) entry which is preliminary data.</text>
</comment>
<protein>
    <submittedName>
        <fullName evidence="1">Uncharacterized protein</fullName>
    </submittedName>
</protein>
<dbReference type="Proteomes" id="UP000663836">
    <property type="component" value="Unassembled WGS sequence"/>
</dbReference>
<feature type="non-terminal residue" evidence="1">
    <location>
        <position position="15"/>
    </location>
</feature>
<proteinExistence type="predicted"/>
<accession>A0A820FH71</accession>
<sequence>MGLMVWLSSLNPTHW</sequence>
<organism evidence="1 2">
    <name type="scientific">Rotaria sordida</name>
    <dbReference type="NCBI Taxonomy" id="392033"/>
    <lineage>
        <taxon>Eukaryota</taxon>
        <taxon>Metazoa</taxon>
        <taxon>Spiralia</taxon>
        <taxon>Gnathifera</taxon>
        <taxon>Rotifera</taxon>
        <taxon>Eurotatoria</taxon>
        <taxon>Bdelloidea</taxon>
        <taxon>Philodinida</taxon>
        <taxon>Philodinidae</taxon>
        <taxon>Rotaria</taxon>
    </lineage>
</organism>
<evidence type="ECO:0000313" key="1">
    <source>
        <dbReference type="EMBL" id="CAF4264627.1"/>
    </source>
</evidence>
<evidence type="ECO:0000313" key="2">
    <source>
        <dbReference type="Proteomes" id="UP000663836"/>
    </source>
</evidence>
<reference evidence="1" key="1">
    <citation type="submission" date="2021-02" db="EMBL/GenBank/DDBJ databases">
        <authorList>
            <person name="Nowell W R."/>
        </authorList>
    </citation>
    <scope>NUCLEOTIDE SEQUENCE</scope>
</reference>
<dbReference type="EMBL" id="CAJOBD010025672">
    <property type="protein sequence ID" value="CAF4264627.1"/>
    <property type="molecule type" value="Genomic_DNA"/>
</dbReference>
<gene>
    <name evidence="1" type="ORF">JBS370_LOCUS39201</name>
</gene>
<name>A0A820FH71_9BILA</name>